<dbReference type="Proteomes" id="UP000250235">
    <property type="component" value="Unassembled WGS sequence"/>
</dbReference>
<evidence type="ECO:0000256" key="1">
    <source>
        <dbReference type="ARBA" id="ARBA00022679"/>
    </source>
</evidence>
<sequence>MASNIPKAATLLDTCRVAPSATADSAAEQRLCPTFLDMPWLNFHSIRRLLFYQSPCSKSHFLETMVPSLTKSLSKTLENYLPLSGNLLYPLGSGMPEFRYVSGDSVPVAIAESNEASDFSYLIGNDSRIADEFYPFVPFLPEPRIDSESGFKIIPLLAVQITLFPGSGICIGVCNHHSIGDASSIVGFMKAWCSNCRLGGDDESSAQIVPLPVYDRSVIKDPLGLKNLFWNQLKDIKTEDVPITFPTNLVRATFVLQKEDIQRLKNLVLSKNPESLHVSSFTVTAAYVWTCLVKAAAEEGEEVDPDETEYFAFAVDARARLNPPVSDNYFGNCLAVAKTASTHRRLKEADGFFTAVKLIGDLISKKVNNRDEILSDVHTWFTDYMVLFGKRLFSVAGSPKFNLYDMDFGWGNPKKHEAVSIDGGPSMSLSKSGQLEGALEIGLSLPKPKMDAFATFFDEIINP</sequence>
<dbReference type="Gene3D" id="3.30.559.10">
    <property type="entry name" value="Chloramphenicol acetyltransferase-like domain"/>
    <property type="match status" value="2"/>
</dbReference>
<dbReference type="PANTHER" id="PTHR31625">
    <property type="match status" value="1"/>
</dbReference>
<keyword evidence="4" id="KW-1185">Reference proteome</keyword>
<dbReference type="InterPro" id="IPR051504">
    <property type="entry name" value="Plant_metabolite_acyltrans"/>
</dbReference>
<dbReference type="Pfam" id="PF02458">
    <property type="entry name" value="Transferase"/>
    <property type="match status" value="1"/>
</dbReference>
<evidence type="ECO:0000313" key="4">
    <source>
        <dbReference type="Proteomes" id="UP000250235"/>
    </source>
</evidence>
<organism evidence="3 4">
    <name type="scientific">Dorcoceras hygrometricum</name>
    <dbReference type="NCBI Taxonomy" id="472368"/>
    <lineage>
        <taxon>Eukaryota</taxon>
        <taxon>Viridiplantae</taxon>
        <taxon>Streptophyta</taxon>
        <taxon>Embryophyta</taxon>
        <taxon>Tracheophyta</taxon>
        <taxon>Spermatophyta</taxon>
        <taxon>Magnoliopsida</taxon>
        <taxon>eudicotyledons</taxon>
        <taxon>Gunneridae</taxon>
        <taxon>Pentapetalae</taxon>
        <taxon>asterids</taxon>
        <taxon>lamiids</taxon>
        <taxon>Lamiales</taxon>
        <taxon>Gesneriaceae</taxon>
        <taxon>Didymocarpoideae</taxon>
        <taxon>Trichosporeae</taxon>
        <taxon>Loxocarpinae</taxon>
        <taxon>Dorcoceras</taxon>
    </lineage>
</organism>
<keyword evidence="2 3" id="KW-0012">Acyltransferase</keyword>
<keyword evidence="1 3" id="KW-0808">Transferase</keyword>
<dbReference type="GO" id="GO:0016747">
    <property type="term" value="F:acyltransferase activity, transferring groups other than amino-acyl groups"/>
    <property type="evidence" value="ECO:0007669"/>
    <property type="project" value="UniProtKB-ARBA"/>
</dbReference>
<proteinExistence type="predicted"/>
<accession>A0A2Z7C431</accession>
<reference evidence="3 4" key="1">
    <citation type="journal article" date="2015" name="Proc. Natl. Acad. Sci. U.S.A.">
        <title>The resurrection genome of Boea hygrometrica: A blueprint for survival of dehydration.</title>
        <authorList>
            <person name="Xiao L."/>
            <person name="Yang G."/>
            <person name="Zhang L."/>
            <person name="Yang X."/>
            <person name="Zhao S."/>
            <person name="Ji Z."/>
            <person name="Zhou Q."/>
            <person name="Hu M."/>
            <person name="Wang Y."/>
            <person name="Chen M."/>
            <person name="Xu Y."/>
            <person name="Jin H."/>
            <person name="Xiao X."/>
            <person name="Hu G."/>
            <person name="Bao F."/>
            <person name="Hu Y."/>
            <person name="Wan P."/>
            <person name="Li L."/>
            <person name="Deng X."/>
            <person name="Kuang T."/>
            <person name="Xiang C."/>
            <person name="Zhu J.K."/>
            <person name="Oliver M.J."/>
            <person name="He Y."/>
        </authorList>
    </citation>
    <scope>NUCLEOTIDE SEQUENCE [LARGE SCALE GENOMIC DNA]</scope>
    <source>
        <strain evidence="4">cv. XS01</strain>
    </source>
</reference>
<dbReference type="AlphaFoldDB" id="A0A2Z7C431"/>
<dbReference type="InterPro" id="IPR023213">
    <property type="entry name" value="CAT-like_dom_sf"/>
</dbReference>
<gene>
    <name evidence="3" type="ORF">F511_15381</name>
</gene>
<dbReference type="OrthoDB" id="1862401at2759"/>
<evidence type="ECO:0000256" key="2">
    <source>
        <dbReference type="ARBA" id="ARBA00023315"/>
    </source>
</evidence>
<name>A0A2Z7C431_9LAMI</name>
<protein>
    <submittedName>
        <fullName evidence="3">Anthocyanin 5-aromatic acyltransferase-like</fullName>
    </submittedName>
</protein>
<dbReference type="EMBL" id="KQ999417">
    <property type="protein sequence ID" value="KZV41612.1"/>
    <property type="molecule type" value="Genomic_DNA"/>
</dbReference>
<evidence type="ECO:0000313" key="3">
    <source>
        <dbReference type="EMBL" id="KZV41612.1"/>
    </source>
</evidence>